<protein>
    <recommendedName>
        <fullName evidence="2">rRNA biogenesis protein RRP36</fullName>
    </recommendedName>
</protein>
<accession>A0A8B9Z4E1</accession>
<comment type="function">
    <text evidence="2">Component of the 90S pre-ribosome involved in the maturation of rRNAs. Required for early cleavages of the pre-RNAs in the 40S ribosomal subunit maturation pathway.</text>
</comment>
<dbReference type="Gene3D" id="2.120.10.80">
    <property type="entry name" value="Kelch-type beta propeller"/>
    <property type="match status" value="2"/>
</dbReference>
<organism evidence="5 6">
    <name type="scientific">Buteo japonicus</name>
    <dbReference type="NCBI Taxonomy" id="224669"/>
    <lineage>
        <taxon>Eukaryota</taxon>
        <taxon>Metazoa</taxon>
        <taxon>Chordata</taxon>
        <taxon>Craniata</taxon>
        <taxon>Vertebrata</taxon>
        <taxon>Euteleostomi</taxon>
        <taxon>Archelosauria</taxon>
        <taxon>Archosauria</taxon>
        <taxon>Dinosauria</taxon>
        <taxon>Saurischia</taxon>
        <taxon>Theropoda</taxon>
        <taxon>Coelurosauria</taxon>
        <taxon>Aves</taxon>
        <taxon>Neognathae</taxon>
        <taxon>Neoaves</taxon>
        <taxon>Telluraves</taxon>
        <taxon>Accipitrimorphae</taxon>
        <taxon>Accipitriformes</taxon>
        <taxon>Accipitridae</taxon>
        <taxon>Accipitrinae</taxon>
        <taxon>Buteo</taxon>
    </lineage>
</organism>
<dbReference type="GO" id="GO:0003682">
    <property type="term" value="F:chromatin binding"/>
    <property type="evidence" value="ECO:0007669"/>
    <property type="project" value="InterPro"/>
</dbReference>
<dbReference type="GO" id="GO:1990904">
    <property type="term" value="C:ribonucleoprotein complex"/>
    <property type="evidence" value="ECO:0007669"/>
    <property type="project" value="UniProtKB-KW"/>
</dbReference>
<dbReference type="SMART" id="SM00612">
    <property type="entry name" value="Kelch"/>
    <property type="match status" value="3"/>
</dbReference>
<comment type="subunit">
    <text evidence="2">Associates with 90S and pre-40S pre-ribosomal particles.</text>
</comment>
<dbReference type="Ensembl" id="ENSBJAT00000004187.1">
    <property type="protein sequence ID" value="ENSBJAP00000004081.1"/>
    <property type="gene ID" value="ENSBJAG00000002928.1"/>
</dbReference>
<dbReference type="Pfam" id="PF01344">
    <property type="entry name" value="Kelch_1"/>
    <property type="match status" value="1"/>
</dbReference>
<dbReference type="InterPro" id="IPR015915">
    <property type="entry name" value="Kelch-typ_b-propeller"/>
</dbReference>
<evidence type="ECO:0000256" key="1">
    <source>
        <dbReference type="ARBA" id="ARBA00022441"/>
    </source>
</evidence>
<sequence>MLRWAVHLEGGPRRVNHAAVAVGHKVYSFGGYCSGEDYETLRQIDVHVFNAVSLRWIKLPPVWTNSRDHVREVPYMRYGHSAVLIDDTVYIWGGRNDTEGACNVLYAFDVNTHKWFTPKVSGMVPGARDGHSACVLGKSMFIFGGYEQLADCFSNDIHKLDTTNMMWTLISAKGTPARWRDFHSATIIGTKMYVFGGRADRFGPFHSNNEIYCNRIKVFDTETNSWLDSPPTPVLPEGRRSHSAFSYNGELYVFGGYNARLNRHFHDLWKFNPVSLSWRKIEPKGKGPCPRRRQCCCRVGDKIILFGGTSPSPEEGMGDEFDLMDHSDLYILDFNQSHMSFEELLRVQSNTRTRVCKQVTGGKKTAKPAKGHPGHSSYLYLPCLQVRRDPRFDDLSGEYKPEIFMRTYSFLDNIKKQEKEMIQKQLKKCRNVEQKEKLQQLLNRMTQQEQAREKQQKLRERELSLKRQQRELAKQGKKPFFLKKSEKRKLELAEKYAELKRSGKLESFLNKKRKRNAIKDKRRLPSQKNL</sequence>
<keyword evidence="6" id="KW-1185">Reference proteome</keyword>
<evidence type="ECO:0000256" key="2">
    <source>
        <dbReference type="RuleBase" id="RU368027"/>
    </source>
</evidence>
<proteinExistence type="inferred from homology"/>
<dbReference type="Pfam" id="PF24681">
    <property type="entry name" value="Kelch_KLHDC2_KLHL20_DRC7"/>
    <property type="match status" value="1"/>
</dbReference>
<feature type="compositionally biased region" description="Basic residues" evidence="4">
    <location>
        <begin position="510"/>
        <end position="530"/>
    </location>
</feature>
<dbReference type="FunFam" id="2.120.10.80:FF:000016">
    <property type="entry name" value="Kelch domain-containing protein 3"/>
    <property type="match status" value="1"/>
</dbReference>
<evidence type="ECO:0000256" key="3">
    <source>
        <dbReference type="SAM" id="Coils"/>
    </source>
</evidence>
<keyword evidence="2" id="KW-0698">rRNA processing</keyword>
<keyword evidence="1" id="KW-0880">Kelch repeat</keyword>
<reference evidence="5" key="1">
    <citation type="submission" date="2025-08" db="UniProtKB">
        <authorList>
            <consortium name="Ensembl"/>
        </authorList>
    </citation>
    <scope>IDENTIFICATION</scope>
</reference>
<evidence type="ECO:0000313" key="6">
    <source>
        <dbReference type="Proteomes" id="UP000694555"/>
    </source>
</evidence>
<name>A0A8B9Z4E1_9AVES</name>
<dbReference type="Pfam" id="PF06102">
    <property type="entry name" value="RRP36"/>
    <property type="match status" value="1"/>
</dbReference>
<dbReference type="GO" id="GO:0006364">
    <property type="term" value="P:rRNA processing"/>
    <property type="evidence" value="ECO:0007669"/>
    <property type="project" value="UniProtKB-UniRule"/>
</dbReference>
<dbReference type="SUPFAM" id="SSF117281">
    <property type="entry name" value="Kelch motif"/>
    <property type="match status" value="2"/>
</dbReference>
<dbReference type="InterPro" id="IPR052637">
    <property type="entry name" value="KLHDC3-like"/>
</dbReference>
<reference evidence="5" key="2">
    <citation type="submission" date="2025-09" db="UniProtKB">
        <authorList>
            <consortium name="Ensembl"/>
        </authorList>
    </citation>
    <scope>IDENTIFICATION</scope>
</reference>
<dbReference type="PANTHER" id="PTHR46461:SF3">
    <property type="entry name" value="KELCH DOMAIN CONTAINING 3"/>
    <property type="match status" value="1"/>
</dbReference>
<evidence type="ECO:0000313" key="5">
    <source>
        <dbReference type="Ensembl" id="ENSBJAP00000004081.1"/>
    </source>
</evidence>
<keyword evidence="2" id="KW-0539">Nucleus</keyword>
<dbReference type="FunFam" id="2.120.10.80:FF:000055">
    <property type="entry name" value="kelch domain-containing protein 3 isoform X1"/>
    <property type="match status" value="1"/>
</dbReference>
<keyword evidence="2" id="KW-0690">Ribosome biogenesis</keyword>
<evidence type="ECO:0000256" key="4">
    <source>
        <dbReference type="SAM" id="MobiDB-lite"/>
    </source>
</evidence>
<dbReference type="InterPro" id="IPR006652">
    <property type="entry name" value="Kelch_1"/>
</dbReference>
<comment type="similarity">
    <text evidence="2">Belongs to the RRP36 family.</text>
</comment>
<dbReference type="GO" id="GO:0005730">
    <property type="term" value="C:nucleolus"/>
    <property type="evidence" value="ECO:0007669"/>
    <property type="project" value="UniProtKB-SubCell"/>
</dbReference>
<dbReference type="InterPro" id="IPR009292">
    <property type="entry name" value="RRP36"/>
</dbReference>
<keyword evidence="3" id="KW-0175">Coiled coil</keyword>
<dbReference type="AlphaFoldDB" id="A0A8B9Z4E1"/>
<keyword evidence="2" id="KW-0687">Ribonucleoprotein</keyword>
<dbReference type="Proteomes" id="UP000694555">
    <property type="component" value="Unplaced"/>
</dbReference>
<dbReference type="GO" id="GO:0005737">
    <property type="term" value="C:cytoplasm"/>
    <property type="evidence" value="ECO:0007669"/>
    <property type="project" value="TreeGrafter"/>
</dbReference>
<feature type="coiled-coil region" evidence="3">
    <location>
        <begin position="415"/>
        <end position="502"/>
    </location>
</feature>
<feature type="region of interest" description="Disordered" evidence="4">
    <location>
        <begin position="507"/>
        <end position="530"/>
    </location>
</feature>
<comment type="subcellular location">
    <subcellularLocation>
        <location evidence="2">Nucleus</location>
        <location evidence="2">Nucleolus</location>
    </subcellularLocation>
</comment>
<dbReference type="PANTHER" id="PTHR46461">
    <property type="entry name" value="KELCH DOMAIN-CONTAINING PROTEIN 3"/>
    <property type="match status" value="1"/>
</dbReference>